<proteinExistence type="inferred from homology"/>
<dbReference type="Gene3D" id="3.40.50.300">
    <property type="entry name" value="P-loop containing nucleotide triphosphate hydrolases"/>
    <property type="match status" value="1"/>
</dbReference>
<dbReference type="Pfam" id="PF01926">
    <property type="entry name" value="MMR_HSR1"/>
    <property type="match status" value="1"/>
</dbReference>
<dbReference type="STRING" id="1408281.Epro_1110"/>
<dbReference type="NCBIfam" id="TIGR00450">
    <property type="entry name" value="mnmE_trmE_thdF"/>
    <property type="match status" value="1"/>
</dbReference>
<keyword evidence="6" id="KW-0378">Hydrolase</keyword>
<dbReference type="InterPro" id="IPR005225">
    <property type="entry name" value="Small_GTP-bd"/>
</dbReference>
<dbReference type="GO" id="GO:0003924">
    <property type="term" value="F:GTPase activity"/>
    <property type="evidence" value="ECO:0007669"/>
    <property type="project" value="UniProtKB-UniRule"/>
</dbReference>
<dbReference type="GO" id="GO:0005829">
    <property type="term" value="C:cytosol"/>
    <property type="evidence" value="ECO:0007669"/>
    <property type="project" value="TreeGrafter"/>
</dbReference>
<dbReference type="InterPro" id="IPR018948">
    <property type="entry name" value="GTP-bd_TrmE_N"/>
</dbReference>
<feature type="binding site" evidence="6">
    <location>
        <position position="484"/>
    </location>
    <ligand>
        <name>(6S)-5-formyl-5,6,7,8-tetrahydrofolate</name>
        <dbReference type="ChEBI" id="CHEBI:57457"/>
    </ligand>
</feature>
<reference evidence="10 11" key="1">
    <citation type="submission" date="2014-09" db="EMBL/GenBank/DDBJ databases">
        <title>Complete genome sequence of Endomicrobium proavitum.</title>
        <authorList>
            <person name="Zheng H."/>
        </authorList>
    </citation>
    <scope>NUCLEOTIDE SEQUENCE [LARGE SCALE GENOMIC DNA]</scope>
    <source>
        <strain evidence="10 11">Rsa215</strain>
    </source>
</reference>
<feature type="binding site" evidence="6">
    <location>
        <position position="121"/>
    </location>
    <ligand>
        <name>(6S)-5-formyl-5,6,7,8-tetrahydrofolate</name>
        <dbReference type="ChEBI" id="CHEBI:57457"/>
    </ligand>
</feature>
<dbReference type="GO" id="GO:0005525">
    <property type="term" value="F:GTP binding"/>
    <property type="evidence" value="ECO:0007669"/>
    <property type="project" value="UniProtKB-UniRule"/>
</dbReference>
<comment type="caution">
    <text evidence="6">Lacks conserved residue(s) required for the propagation of feature annotation.</text>
</comment>
<keyword evidence="6" id="KW-0479">Metal-binding</keyword>
<keyword evidence="3 6" id="KW-0547">Nucleotide-binding</keyword>
<evidence type="ECO:0000256" key="5">
    <source>
        <dbReference type="ARBA" id="ARBA00023134"/>
    </source>
</evidence>
<dbReference type="InterPro" id="IPR027266">
    <property type="entry name" value="TrmE/GcvT-like"/>
</dbReference>
<evidence type="ECO:0000256" key="6">
    <source>
        <dbReference type="HAMAP-Rule" id="MF_00379"/>
    </source>
</evidence>
<evidence type="ECO:0000256" key="7">
    <source>
        <dbReference type="RuleBase" id="RU003313"/>
    </source>
</evidence>
<dbReference type="GO" id="GO:0030488">
    <property type="term" value="P:tRNA methylation"/>
    <property type="evidence" value="ECO:0007669"/>
    <property type="project" value="TreeGrafter"/>
</dbReference>
<feature type="binding site" evidence="6">
    <location>
        <position position="25"/>
    </location>
    <ligand>
        <name>(6S)-5-formyl-5,6,7,8-tetrahydrofolate</name>
        <dbReference type="ChEBI" id="CHEBI:57457"/>
    </ligand>
</feature>
<comment type="subcellular location">
    <subcellularLocation>
        <location evidence="6">Cytoplasm</location>
    </subcellularLocation>
</comment>
<dbReference type="InterPro" id="IPR006073">
    <property type="entry name" value="GTP-bd"/>
</dbReference>
<evidence type="ECO:0000256" key="2">
    <source>
        <dbReference type="ARBA" id="ARBA00022694"/>
    </source>
</evidence>
<evidence type="ECO:0000313" key="10">
    <source>
        <dbReference type="EMBL" id="AKL98489.1"/>
    </source>
</evidence>
<dbReference type="OrthoDB" id="9805918at2"/>
<evidence type="ECO:0000256" key="1">
    <source>
        <dbReference type="ARBA" id="ARBA00011043"/>
    </source>
</evidence>
<feature type="binding site" evidence="6">
    <location>
        <position position="248"/>
    </location>
    <ligand>
        <name>K(+)</name>
        <dbReference type="ChEBI" id="CHEBI:29103"/>
    </ligand>
</feature>
<dbReference type="NCBIfam" id="TIGR00231">
    <property type="entry name" value="small_GTP"/>
    <property type="match status" value="1"/>
</dbReference>
<dbReference type="AlphaFoldDB" id="A0A0G3WM07"/>
<gene>
    <name evidence="6 10" type="primary">trmE</name>
    <name evidence="6" type="synonym">mnmE</name>
    <name evidence="10" type="ORF">Epro_1110</name>
</gene>
<comment type="cofactor">
    <cofactor evidence="6">
        <name>K(+)</name>
        <dbReference type="ChEBI" id="CHEBI:29103"/>
    </cofactor>
    <text evidence="6">Binds 1 potassium ion per subunit.</text>
</comment>
<comment type="function">
    <text evidence="6">Exhibits a very high intrinsic GTPase hydrolysis rate. Involved in the addition of a carboxymethylaminomethyl (cmnm) group at the wobble position (U34) of certain tRNAs, forming tRNA-cmnm(5)s(2)U34.</text>
</comment>
<feature type="domain" description="TrmE-type G" evidence="9">
    <location>
        <begin position="217"/>
        <end position="407"/>
    </location>
</feature>
<dbReference type="HAMAP" id="MF_00379">
    <property type="entry name" value="GTPase_MnmE"/>
    <property type="match status" value="1"/>
</dbReference>
<name>A0A0G3WM07_9BACT</name>
<dbReference type="InterPro" id="IPR004520">
    <property type="entry name" value="GTPase_MnmE"/>
</dbReference>
<feature type="binding site" evidence="6">
    <location>
        <position position="251"/>
    </location>
    <ligand>
        <name>K(+)</name>
        <dbReference type="ChEBI" id="CHEBI:29103"/>
    </ligand>
</feature>
<dbReference type="PANTHER" id="PTHR42714">
    <property type="entry name" value="TRNA MODIFICATION GTPASE GTPBP3"/>
    <property type="match status" value="1"/>
</dbReference>
<dbReference type="Proteomes" id="UP000035337">
    <property type="component" value="Chromosome"/>
</dbReference>
<evidence type="ECO:0000256" key="4">
    <source>
        <dbReference type="ARBA" id="ARBA00022958"/>
    </source>
</evidence>
<dbReference type="SUPFAM" id="SSF52540">
    <property type="entry name" value="P-loop containing nucleoside triphosphate hydrolases"/>
    <property type="match status" value="1"/>
</dbReference>
<feature type="binding site" evidence="6">
    <location>
        <begin position="271"/>
        <end position="274"/>
    </location>
    <ligand>
        <name>GTP</name>
        <dbReference type="ChEBI" id="CHEBI:37565"/>
    </ligand>
</feature>
<dbReference type="EC" id="3.6.-.-" evidence="6"/>
<dbReference type="Gene3D" id="1.20.120.430">
    <property type="entry name" value="tRNA modification GTPase MnmE domain 2"/>
    <property type="match status" value="1"/>
</dbReference>
<feature type="binding site" evidence="6">
    <location>
        <begin position="246"/>
        <end position="252"/>
    </location>
    <ligand>
        <name>GTP</name>
        <dbReference type="ChEBI" id="CHEBI:37565"/>
    </ligand>
</feature>
<dbReference type="RefSeq" id="WP_052571074.1">
    <property type="nucleotide sequence ID" value="NZ_CP009498.1"/>
</dbReference>
<comment type="subunit">
    <text evidence="6">Homodimer. Heterotetramer of two MnmE and two MnmG subunits.</text>
</comment>
<keyword evidence="5 6" id="KW-0342">GTP-binding</keyword>
<accession>A0A0G3WM07</accession>
<evidence type="ECO:0000256" key="8">
    <source>
        <dbReference type="SAM" id="MobiDB-lite"/>
    </source>
</evidence>
<evidence type="ECO:0000256" key="3">
    <source>
        <dbReference type="ARBA" id="ARBA00022741"/>
    </source>
</evidence>
<feature type="binding site" evidence="6">
    <location>
        <position position="227"/>
    </location>
    <ligand>
        <name>K(+)</name>
        <dbReference type="ChEBI" id="CHEBI:29103"/>
    </ligand>
</feature>
<keyword evidence="6" id="KW-0460">Magnesium</keyword>
<dbReference type="Pfam" id="PF10396">
    <property type="entry name" value="TrmE_N"/>
    <property type="match status" value="1"/>
</dbReference>
<dbReference type="GO" id="GO:0002098">
    <property type="term" value="P:tRNA wobble uridine modification"/>
    <property type="evidence" value="ECO:0007669"/>
    <property type="project" value="TreeGrafter"/>
</dbReference>
<organism evidence="10 11">
    <name type="scientific">Endomicrobium proavitum</name>
    <dbReference type="NCBI Taxonomy" id="1408281"/>
    <lineage>
        <taxon>Bacteria</taxon>
        <taxon>Pseudomonadati</taxon>
        <taxon>Elusimicrobiota</taxon>
        <taxon>Endomicrobiia</taxon>
        <taxon>Endomicrobiales</taxon>
        <taxon>Endomicrobiaceae</taxon>
        <taxon>Endomicrobium</taxon>
    </lineage>
</organism>
<feature type="binding site" evidence="6">
    <location>
        <position position="82"/>
    </location>
    <ligand>
        <name>(6S)-5-formyl-5,6,7,8-tetrahydrofolate</name>
        <dbReference type="ChEBI" id="CHEBI:57457"/>
    </ligand>
</feature>
<feature type="region of interest" description="Disordered" evidence="8">
    <location>
        <begin position="350"/>
        <end position="370"/>
    </location>
</feature>
<protein>
    <recommendedName>
        <fullName evidence="6">tRNA modification GTPase MnmE</fullName>
        <ecNumber evidence="6">3.6.-.-</ecNumber>
    </recommendedName>
</protein>
<dbReference type="PRINTS" id="PR00449">
    <property type="entry name" value="RASTRNSFRMNG"/>
</dbReference>
<keyword evidence="6" id="KW-0963">Cytoplasm</keyword>
<dbReference type="Gene3D" id="3.30.1360.120">
    <property type="entry name" value="Probable tRNA modification gtpase trme, domain 1"/>
    <property type="match status" value="1"/>
</dbReference>
<dbReference type="Pfam" id="PF12631">
    <property type="entry name" value="MnmE_helical"/>
    <property type="match status" value="1"/>
</dbReference>
<dbReference type="CDD" id="cd14858">
    <property type="entry name" value="TrmE_N"/>
    <property type="match status" value="1"/>
</dbReference>
<comment type="similarity">
    <text evidence="1 6 7">Belongs to the TRAFAC class TrmE-Era-EngA-EngB-Septin-like GTPase superfamily. TrmE GTPase family.</text>
</comment>
<keyword evidence="4 6" id="KW-0630">Potassium</keyword>
<dbReference type="CDD" id="cd04164">
    <property type="entry name" value="trmE"/>
    <property type="match status" value="1"/>
</dbReference>
<feature type="binding site" evidence="6">
    <location>
        <begin position="336"/>
        <end position="339"/>
    </location>
    <ligand>
        <name>GTP</name>
        <dbReference type="ChEBI" id="CHEBI:37565"/>
    </ligand>
</feature>
<dbReference type="PROSITE" id="PS51709">
    <property type="entry name" value="G_TRME"/>
    <property type="match status" value="1"/>
</dbReference>
<dbReference type="InterPro" id="IPR031168">
    <property type="entry name" value="G_TrmE"/>
</dbReference>
<dbReference type="InterPro" id="IPR027368">
    <property type="entry name" value="MnmE_dom2"/>
</dbReference>
<sequence length="484" mass="52826">MNYNTEDTIAALSTAAGKAAIAVIRLSGKRSFDIIGKIFETKTSAAKQVQYGCIVDGGEKIDEVLCAFFKNPNTYTGEDIAEISCHGNPVIINKILNLLYKTGARQALPGEFTYRGFINGKMDLTKAESVCALITSKTETAAKAALNNVSGEFANKIKNLKNDLTNLLAFMEVSLDHPEEDIMFLSRQEKQARLTLLIETTKKLLAIYKISESLQKGLKAAIIGKPNAGKSSLLNAIVGKNRAIVTDIAGTTTDTIEEFIDCRGVPLTIIDTAGIRTHSDNSIELLGQKRSKEAAAKADVIIWVLDGSAPFDNNDKQIADFIKTENINTPILYVLNKADLERQSEKWKVESEINDKSKNKNEQQNDQSEKWKVESEIAVNSQLPLKVSSLTGDGIPALLNAIAKIAGVSDTQNDLLMINSRHYAHLENAFSALTKAKEAYALEDADEIAAFEARATLSELNEILGITTSQDILDTIFSNFCIGK</sequence>
<dbReference type="KEGG" id="epo:Epro_1110"/>
<feature type="binding site" evidence="6">
    <location>
        <position position="252"/>
    </location>
    <ligand>
        <name>Mg(2+)</name>
        <dbReference type="ChEBI" id="CHEBI:18420"/>
    </ligand>
</feature>
<evidence type="ECO:0000259" key="9">
    <source>
        <dbReference type="PROSITE" id="PS51709"/>
    </source>
</evidence>
<dbReference type="PATRIC" id="fig|1408281.3.peg.1143"/>
<feature type="binding site" evidence="6">
    <location>
        <begin position="227"/>
        <end position="232"/>
    </location>
    <ligand>
        <name>GTP</name>
        <dbReference type="ChEBI" id="CHEBI:37565"/>
    </ligand>
</feature>
<dbReference type="InterPro" id="IPR025867">
    <property type="entry name" value="MnmE_helical"/>
</dbReference>
<dbReference type="EMBL" id="CP009498">
    <property type="protein sequence ID" value="AKL98489.1"/>
    <property type="molecule type" value="Genomic_DNA"/>
</dbReference>
<dbReference type="PANTHER" id="PTHR42714:SF2">
    <property type="entry name" value="TRNA MODIFICATION GTPASE GTPBP3, MITOCHONDRIAL"/>
    <property type="match status" value="1"/>
</dbReference>
<feature type="binding site" evidence="6">
    <location>
        <position position="231"/>
    </location>
    <ligand>
        <name>Mg(2+)</name>
        <dbReference type="ChEBI" id="CHEBI:18420"/>
    </ligand>
</feature>
<evidence type="ECO:0000313" key="11">
    <source>
        <dbReference type="Proteomes" id="UP000035337"/>
    </source>
</evidence>
<feature type="binding site" evidence="6">
    <location>
        <position position="246"/>
    </location>
    <ligand>
        <name>K(+)</name>
        <dbReference type="ChEBI" id="CHEBI:29103"/>
    </ligand>
</feature>
<dbReference type="GO" id="GO:0046872">
    <property type="term" value="F:metal ion binding"/>
    <property type="evidence" value="ECO:0007669"/>
    <property type="project" value="UniProtKB-KW"/>
</dbReference>
<keyword evidence="11" id="KW-1185">Reference proteome</keyword>
<keyword evidence="2 6" id="KW-0819">tRNA processing</keyword>
<dbReference type="InterPro" id="IPR027417">
    <property type="entry name" value="P-loop_NTPase"/>
</dbReference>